<reference evidence="2 3" key="1">
    <citation type="submission" date="2021-07" db="EMBL/GenBank/DDBJ databases">
        <authorList>
            <person name="Palmer J.M."/>
        </authorList>
    </citation>
    <scope>NUCLEOTIDE SEQUENCE [LARGE SCALE GENOMIC DNA]</scope>
    <source>
        <strain evidence="2 3">AT_MEX2019</strain>
        <tissue evidence="2">Muscle</tissue>
    </source>
</reference>
<sequence length="131" mass="15141">MICRLQNIWFLVLNNCTLKQVIQMCHHFCQAPEEENWFGCSEKPQEPQRLERGMNWKLCFYSQGLRGNGIRKKLQAQRVRQAKAFKPKNTASAVHLGCGNRSQCRCFTAKGTGAWCKMDGIEKNVDYLNNL</sequence>
<comment type="caution">
    <text evidence="2">The sequence shown here is derived from an EMBL/GenBank/DDBJ whole genome shotgun (WGS) entry which is preliminary data.</text>
</comment>
<name>A0ABU7B0P4_9TELE</name>
<feature type="chain" id="PRO_5045805383" evidence="1">
    <location>
        <begin position="20"/>
        <end position="131"/>
    </location>
</feature>
<feature type="signal peptide" evidence="1">
    <location>
        <begin position="1"/>
        <end position="19"/>
    </location>
</feature>
<dbReference type="EMBL" id="JAHUTI010032923">
    <property type="protein sequence ID" value="MED6243205.1"/>
    <property type="molecule type" value="Genomic_DNA"/>
</dbReference>
<proteinExistence type="predicted"/>
<organism evidence="2 3">
    <name type="scientific">Ataeniobius toweri</name>
    <dbReference type="NCBI Taxonomy" id="208326"/>
    <lineage>
        <taxon>Eukaryota</taxon>
        <taxon>Metazoa</taxon>
        <taxon>Chordata</taxon>
        <taxon>Craniata</taxon>
        <taxon>Vertebrata</taxon>
        <taxon>Euteleostomi</taxon>
        <taxon>Actinopterygii</taxon>
        <taxon>Neopterygii</taxon>
        <taxon>Teleostei</taxon>
        <taxon>Neoteleostei</taxon>
        <taxon>Acanthomorphata</taxon>
        <taxon>Ovalentaria</taxon>
        <taxon>Atherinomorphae</taxon>
        <taxon>Cyprinodontiformes</taxon>
        <taxon>Goodeidae</taxon>
        <taxon>Ataeniobius</taxon>
    </lineage>
</organism>
<accession>A0ABU7B0P4</accession>
<evidence type="ECO:0000256" key="1">
    <source>
        <dbReference type="SAM" id="SignalP"/>
    </source>
</evidence>
<protein>
    <submittedName>
        <fullName evidence="2">Uncharacterized protein</fullName>
    </submittedName>
</protein>
<keyword evidence="3" id="KW-1185">Reference proteome</keyword>
<evidence type="ECO:0000313" key="3">
    <source>
        <dbReference type="Proteomes" id="UP001345963"/>
    </source>
</evidence>
<dbReference type="Proteomes" id="UP001345963">
    <property type="component" value="Unassembled WGS sequence"/>
</dbReference>
<keyword evidence="1" id="KW-0732">Signal</keyword>
<evidence type="ECO:0000313" key="2">
    <source>
        <dbReference type="EMBL" id="MED6243205.1"/>
    </source>
</evidence>
<gene>
    <name evidence="2" type="ORF">ATANTOWER_016542</name>
</gene>